<reference evidence="5" key="1">
    <citation type="submission" date="2014-02" db="EMBL/GenBank/DDBJ databases">
        <title>Expanding our view of genomic diversity in Candidatus Accumulibacter clades.</title>
        <authorList>
            <person name="Skennerton C.T."/>
            <person name="Barr J.J."/>
            <person name="Slater F.R."/>
            <person name="Bond P.L."/>
            <person name="Tyson G.W."/>
        </authorList>
    </citation>
    <scope>NUCLEOTIDE SEQUENCE [LARGE SCALE GENOMIC DNA]</scope>
</reference>
<dbReference type="PANTHER" id="PTHR44943:SF8">
    <property type="entry name" value="TPR REPEAT-CONTAINING PROTEIN MJ0263"/>
    <property type="match status" value="1"/>
</dbReference>
<evidence type="ECO:0000256" key="1">
    <source>
        <dbReference type="ARBA" id="ARBA00022737"/>
    </source>
</evidence>
<evidence type="ECO:0000256" key="3">
    <source>
        <dbReference type="PROSITE-ProRule" id="PRU00339"/>
    </source>
</evidence>
<dbReference type="InterPro" id="IPR009003">
    <property type="entry name" value="Peptidase_S1_PA"/>
</dbReference>
<gene>
    <name evidence="5" type="ORF">AW11_03410</name>
</gene>
<dbReference type="Gene3D" id="1.25.40.10">
    <property type="entry name" value="Tetratricopeptide repeat domain"/>
    <property type="match status" value="2"/>
</dbReference>
<organism evidence="5 6">
    <name type="scientific">Accumulibacter regalis</name>
    <dbReference type="NCBI Taxonomy" id="522306"/>
    <lineage>
        <taxon>Bacteria</taxon>
        <taxon>Pseudomonadati</taxon>
        <taxon>Pseudomonadota</taxon>
        <taxon>Betaproteobacteria</taxon>
        <taxon>Candidatus Accumulibacter</taxon>
    </lineage>
</organism>
<evidence type="ECO:0000256" key="4">
    <source>
        <dbReference type="SAM" id="SignalP"/>
    </source>
</evidence>
<feature type="signal peptide" evidence="4">
    <location>
        <begin position="1"/>
        <end position="23"/>
    </location>
</feature>
<dbReference type="Gene3D" id="2.40.10.120">
    <property type="match status" value="1"/>
</dbReference>
<dbReference type="eggNOG" id="COG0457">
    <property type="taxonomic scope" value="Bacteria"/>
</dbReference>
<proteinExistence type="predicted"/>
<dbReference type="eggNOG" id="COG0265">
    <property type="taxonomic scope" value="Bacteria"/>
</dbReference>
<dbReference type="SUPFAM" id="SSF50494">
    <property type="entry name" value="Trypsin-like serine proteases"/>
    <property type="match status" value="1"/>
</dbReference>
<dbReference type="STRING" id="1454004.AW11_03410"/>
<dbReference type="PANTHER" id="PTHR44943">
    <property type="entry name" value="CELLULOSE SYNTHASE OPERON PROTEIN C"/>
    <property type="match status" value="1"/>
</dbReference>
<dbReference type="InterPro" id="IPR011990">
    <property type="entry name" value="TPR-like_helical_dom_sf"/>
</dbReference>
<dbReference type="SUPFAM" id="SSF48452">
    <property type="entry name" value="TPR-like"/>
    <property type="match status" value="2"/>
</dbReference>
<name>A0A011NSE3_ACCRE</name>
<dbReference type="AlphaFoldDB" id="A0A011NSE3"/>
<feature type="chain" id="PRO_5001462509" evidence="4">
    <location>
        <begin position="24"/>
        <end position="607"/>
    </location>
</feature>
<dbReference type="Pfam" id="PF13432">
    <property type="entry name" value="TPR_16"/>
    <property type="match status" value="2"/>
</dbReference>
<evidence type="ECO:0000313" key="6">
    <source>
        <dbReference type="Proteomes" id="UP000022141"/>
    </source>
</evidence>
<sequence>MKILFAVLSGCGCIALASPPTVAAELSPAEVYALAAPAIGTLELRSADGSQSDLRSALLVVPDRFVSVCDGLAEAGSLQISLPSGRFAARLEAQDAERNLCILSTPVASHALPALALRQTAAQPGLRVFAVANALGYGVGISDGLVSGLRAFPSGDYIQFSAPISPGAQGGALLDSEGKLLGIVDYRQRSGQNVNFAAPAAWIAEIETRAATQGDANRFDAEASKLVSERRWAELDKLARRWASQAPASPQAWRYAALAAGEVGDVAQEERAWRRLQGLDRGSNQGGIGLGAALLKEGRFDDALAEVEKLLARDRQDASIWFLYGRILQAARRAGDAEAAYRQATQLDPWLIRAYVNLAELAQQRGDHATAAAIWSRLSGLDPANTDFRYQLIGLYLQANKPERAFISLAGLPASEVDTATANYLQGLTLRQLGRPVDGVAALRRSIAKAPPGEAQAWIALAIALAELDRHPEAIEASRQALKVAPESDAAKLWLAVELKDGGRANEALAIARELTAAHPADPAAWRQQGFALAVLDQRKAAITALEKSLELDPKQAKVWAALAEVCHADGQQSAARRAYEQLRAVDPEYARDTYRTLIVTYEEGAQ</sequence>
<dbReference type="InterPro" id="IPR019734">
    <property type="entry name" value="TPR_rpt"/>
</dbReference>
<dbReference type="EMBL" id="JEMY01000052">
    <property type="protein sequence ID" value="EXI85658.1"/>
    <property type="molecule type" value="Genomic_DNA"/>
</dbReference>
<keyword evidence="4" id="KW-0732">Signal</keyword>
<keyword evidence="6" id="KW-1185">Reference proteome</keyword>
<feature type="repeat" description="TPR" evidence="3">
    <location>
        <begin position="455"/>
        <end position="488"/>
    </location>
</feature>
<dbReference type="Proteomes" id="UP000022141">
    <property type="component" value="Unassembled WGS sequence"/>
</dbReference>
<dbReference type="SMART" id="SM00028">
    <property type="entry name" value="TPR"/>
    <property type="match status" value="7"/>
</dbReference>
<protein>
    <submittedName>
        <fullName evidence="5">Tetratricopeptide repeat protein</fullName>
    </submittedName>
</protein>
<dbReference type="PATRIC" id="fig|1454004.3.peg.3512"/>
<feature type="repeat" description="TPR" evidence="3">
    <location>
        <begin position="523"/>
        <end position="556"/>
    </location>
</feature>
<dbReference type="InterPro" id="IPR051685">
    <property type="entry name" value="Ycf3/AcsC/BcsC/TPR_MFPF"/>
</dbReference>
<evidence type="ECO:0000313" key="5">
    <source>
        <dbReference type="EMBL" id="EXI85658.1"/>
    </source>
</evidence>
<keyword evidence="1" id="KW-0677">Repeat</keyword>
<accession>A0A011NSE3</accession>
<keyword evidence="2 3" id="KW-0802">TPR repeat</keyword>
<evidence type="ECO:0000256" key="2">
    <source>
        <dbReference type="ARBA" id="ARBA00022803"/>
    </source>
</evidence>
<comment type="caution">
    <text evidence="5">The sequence shown here is derived from an EMBL/GenBank/DDBJ whole genome shotgun (WGS) entry which is preliminary data.</text>
</comment>
<dbReference type="Pfam" id="PF13365">
    <property type="entry name" value="Trypsin_2"/>
    <property type="match status" value="1"/>
</dbReference>
<dbReference type="PROSITE" id="PS50005">
    <property type="entry name" value="TPR"/>
    <property type="match status" value="2"/>
</dbReference>